<name>A0A1D8B2B9_9ACTO</name>
<evidence type="ECO:0000313" key="2">
    <source>
        <dbReference type="EMBL" id="AOS47283.1"/>
    </source>
</evidence>
<evidence type="ECO:0000256" key="1">
    <source>
        <dbReference type="SAM" id="MobiDB-lite"/>
    </source>
</evidence>
<feature type="region of interest" description="Disordered" evidence="1">
    <location>
        <begin position="211"/>
        <end position="236"/>
    </location>
</feature>
<protein>
    <submittedName>
        <fullName evidence="2">Uncharacterized protein</fullName>
    </submittedName>
</protein>
<reference evidence="2 3" key="1">
    <citation type="submission" date="2016-09" db="EMBL/GenBank/DDBJ databases">
        <title>Complete genome sequence of Actinomyces hongkongensis HKU8.</title>
        <authorList>
            <person name="Gao Y.-X."/>
            <person name="Zhou Y.-Y."/>
            <person name="Xie Y."/>
            <person name="Wang M."/>
            <person name="Wang S.-J."/>
            <person name="Shen S.-G."/>
        </authorList>
    </citation>
    <scope>NUCLEOTIDE SEQUENCE [LARGE SCALE GENOMIC DNA]</scope>
    <source>
        <strain evidence="2 3">HKU8</strain>
    </source>
</reference>
<dbReference type="KEGG" id="phon:BH719_04910"/>
<organism evidence="2 3">
    <name type="scientific">Pauljensenia hongkongensis</name>
    <dbReference type="NCBI Taxonomy" id="178339"/>
    <lineage>
        <taxon>Bacteria</taxon>
        <taxon>Bacillati</taxon>
        <taxon>Actinomycetota</taxon>
        <taxon>Actinomycetes</taxon>
        <taxon>Actinomycetales</taxon>
        <taxon>Actinomycetaceae</taxon>
        <taxon>Pauljensenia</taxon>
    </lineage>
</organism>
<dbReference type="RefSeq" id="WP_009743655.1">
    <property type="nucleotide sequence ID" value="NZ_CP017298.1"/>
</dbReference>
<dbReference type="OrthoDB" id="3268236at2"/>
<accession>A0A1D8B2B9</accession>
<dbReference type="EMBL" id="CP017298">
    <property type="protein sequence ID" value="AOS47283.1"/>
    <property type="molecule type" value="Genomic_DNA"/>
</dbReference>
<proteinExistence type="predicted"/>
<keyword evidence="3" id="KW-1185">Reference proteome</keyword>
<dbReference type="Proteomes" id="UP000095214">
    <property type="component" value="Chromosome"/>
</dbReference>
<dbReference type="AlphaFoldDB" id="A0A1D8B2B9"/>
<gene>
    <name evidence="2" type="ORF">BH719_04910</name>
</gene>
<sequence>MSGTDHDSPVHQILLPDLPVDIGPFVGRIEVDTTTAGTGEAGRASAAEGRIEVDADLVFSLAASEDQAGLGSRVGDYRILPVAPLQSLGSRILEAAHEDPADALEALAEEPVALPVAFDDDGVLRLIAWRADEDAKAELNIYSSAAAVLNDFAATGPLFIFRHGASLVDYVGRRTDLISSVAVDPVPGGADRVVFPSELFALIRSDAEAATEKELGGPARTSAPEQDGGPRPAPTGFTLNLSGDWARIDLTADNAERERWIHRLVKDRTRQLSDAGALLRQEMRAWLDDASSQAKANGGLEFAFSTARIRSVTLALSVVTYWRTIMTDNPGGAFATMRAHMEESSAPDDELTVVDSGGDRVLRAIRNRFGAPELGGSDVPMLFLDYWIEVPGDPLALAHIAFSTPHVAIRETITALCDAIALQGAWTFPGERGTGRGESVEACPDDE</sequence>
<evidence type="ECO:0000313" key="3">
    <source>
        <dbReference type="Proteomes" id="UP000095214"/>
    </source>
</evidence>